<evidence type="ECO:0000313" key="2">
    <source>
        <dbReference type="EMBL" id="NDU97055.1"/>
    </source>
</evidence>
<dbReference type="Proteomes" id="UP000474175">
    <property type="component" value="Unassembled WGS sequence"/>
</dbReference>
<feature type="region of interest" description="Disordered" evidence="1">
    <location>
        <begin position="111"/>
        <end position="141"/>
    </location>
</feature>
<comment type="caution">
    <text evidence="2">The sequence shown here is derived from an EMBL/GenBank/DDBJ whole genome shotgun (WGS) entry which is preliminary data.</text>
</comment>
<proteinExistence type="predicted"/>
<evidence type="ECO:0000313" key="3">
    <source>
        <dbReference type="Proteomes" id="UP000474175"/>
    </source>
</evidence>
<protein>
    <submittedName>
        <fullName evidence="2">Uncharacterized protein</fullName>
    </submittedName>
</protein>
<evidence type="ECO:0000256" key="1">
    <source>
        <dbReference type="SAM" id="MobiDB-lite"/>
    </source>
</evidence>
<dbReference type="EMBL" id="JAAFZH010000009">
    <property type="protein sequence ID" value="NDU97055.1"/>
    <property type="molecule type" value="Genomic_DNA"/>
</dbReference>
<feature type="compositionally biased region" description="Polar residues" evidence="1">
    <location>
        <begin position="111"/>
        <end position="137"/>
    </location>
</feature>
<dbReference type="AlphaFoldDB" id="A0A6L9L8X5"/>
<accession>A0A6L9L8X5</accession>
<dbReference type="RefSeq" id="WP_163952108.1">
    <property type="nucleotide sequence ID" value="NZ_JAAFZH010000009.1"/>
</dbReference>
<keyword evidence="3" id="KW-1185">Reference proteome</keyword>
<sequence>MHANKVASGIMVSKISGSTCQFDMTTTGLLQLLGAKVNSSVIEAMMRGTKMTDVLTNTDIIKLWEANLPRKLMTQKINESRNQFDLTTNGLIQLKIGKVPEAIQKVMMAAPTTQPADKSTSSSIKADASQNRQSAPASLSDMKGVKCRTWNDKFTKKQVTVSRVILRGKKVGNIFLGRSASTLVGIEDMEVSLLFRRDAQTVNLILYAMKPGVHKLQVERNKTLMLLMNDETVMELKPVIDSEYGLNIDFGDYSIDSNLCVYYEISEAQLTTLSTKIIKSYRLNTYLRHNVEDTVNQLRAEQVQVAARCMLDEQMATH</sequence>
<gene>
    <name evidence="2" type="ORF">GK108_19370</name>
</gene>
<organism evidence="2 3">
    <name type="scientific">Spirosoma terrae</name>
    <dbReference type="NCBI Taxonomy" id="1968276"/>
    <lineage>
        <taxon>Bacteria</taxon>
        <taxon>Pseudomonadati</taxon>
        <taxon>Bacteroidota</taxon>
        <taxon>Cytophagia</taxon>
        <taxon>Cytophagales</taxon>
        <taxon>Cytophagaceae</taxon>
        <taxon>Spirosoma</taxon>
    </lineage>
</organism>
<name>A0A6L9L8X5_9BACT</name>
<reference evidence="2 3" key="1">
    <citation type="submission" date="2020-02" db="EMBL/GenBank/DDBJ databases">
        <title>Draft genome sequence of two Spirosoma agri KCTC 52727 and Spirosoma terrae KCTC 52035.</title>
        <authorList>
            <person name="Rojas J."/>
            <person name="Ambika Manirajan B."/>
            <person name="Suarez C."/>
            <person name="Ratering S."/>
            <person name="Schnell S."/>
        </authorList>
    </citation>
    <scope>NUCLEOTIDE SEQUENCE [LARGE SCALE GENOMIC DNA]</scope>
    <source>
        <strain evidence="2 3">KCTC 52035</strain>
    </source>
</reference>